<dbReference type="PROSITE" id="PS50213">
    <property type="entry name" value="FAS1"/>
    <property type="match status" value="4"/>
</dbReference>
<organism evidence="3 4">
    <name type="scientific">Meganyctiphanes norvegica</name>
    <name type="common">Northern krill</name>
    <name type="synonym">Thysanopoda norvegica</name>
    <dbReference type="NCBI Taxonomy" id="48144"/>
    <lineage>
        <taxon>Eukaryota</taxon>
        <taxon>Metazoa</taxon>
        <taxon>Ecdysozoa</taxon>
        <taxon>Arthropoda</taxon>
        <taxon>Crustacea</taxon>
        <taxon>Multicrustacea</taxon>
        <taxon>Malacostraca</taxon>
        <taxon>Eumalacostraca</taxon>
        <taxon>Eucarida</taxon>
        <taxon>Euphausiacea</taxon>
        <taxon>Euphausiidae</taxon>
        <taxon>Meganyctiphanes</taxon>
    </lineage>
</organism>
<feature type="domain" description="FAS1" evidence="2">
    <location>
        <begin position="20"/>
        <end position="151"/>
    </location>
</feature>
<evidence type="ECO:0000256" key="1">
    <source>
        <dbReference type="SAM" id="SignalP"/>
    </source>
</evidence>
<feature type="chain" id="PRO_5043629228" description="FAS1 domain-containing protein" evidence="1">
    <location>
        <begin position="21"/>
        <end position="704"/>
    </location>
</feature>
<proteinExistence type="predicted"/>
<dbReference type="Pfam" id="PF02469">
    <property type="entry name" value="Fasciclin"/>
    <property type="match status" value="4"/>
</dbReference>
<dbReference type="GO" id="GO:0005615">
    <property type="term" value="C:extracellular space"/>
    <property type="evidence" value="ECO:0007669"/>
    <property type="project" value="TreeGrafter"/>
</dbReference>
<dbReference type="SUPFAM" id="SSF82153">
    <property type="entry name" value="FAS1 domain"/>
    <property type="match status" value="4"/>
</dbReference>
<feature type="non-terminal residue" evidence="3">
    <location>
        <position position="704"/>
    </location>
</feature>
<keyword evidence="4" id="KW-1185">Reference proteome</keyword>
<gene>
    <name evidence="3" type="ORF">MNOR_LOCUS890</name>
</gene>
<feature type="domain" description="FAS1" evidence="2">
    <location>
        <begin position="194"/>
        <end position="346"/>
    </location>
</feature>
<name>A0AAV2PI97_MEGNR</name>
<evidence type="ECO:0000313" key="3">
    <source>
        <dbReference type="EMBL" id="CAL4059847.1"/>
    </source>
</evidence>
<dbReference type="InterPro" id="IPR036378">
    <property type="entry name" value="FAS1_dom_sf"/>
</dbReference>
<dbReference type="GO" id="GO:0031012">
    <property type="term" value="C:extracellular matrix"/>
    <property type="evidence" value="ECO:0007669"/>
    <property type="project" value="TreeGrafter"/>
</dbReference>
<dbReference type="PANTHER" id="PTHR10900:SF80">
    <property type="entry name" value="FASCICLIN-1"/>
    <property type="match status" value="1"/>
</dbReference>
<reference evidence="3 4" key="1">
    <citation type="submission" date="2024-05" db="EMBL/GenBank/DDBJ databases">
        <authorList>
            <person name="Wallberg A."/>
        </authorList>
    </citation>
    <scope>NUCLEOTIDE SEQUENCE [LARGE SCALE GENOMIC DNA]</scope>
</reference>
<feature type="domain" description="FAS1" evidence="2">
    <location>
        <begin position="351"/>
        <end position="499"/>
    </location>
</feature>
<sequence length="704" mass="79060">MGKHLLVIGALLLAATTSSALNLLQEIKARPNLSQAARIIELDALLPRELETKQYTAFIPSNVAISQYEGKKDANLLKYHLANIPYRVQDLPSEINSDLMGNPKLYVTRFPSGKPATSGWDDVDYYINNAKVTYANVNATADSGYSQDSKEGSLAKGAGVQQVLHIVDQVIIPTFPEGNVDSKYFYPDAKTLLSKPEIYGLKDDKSISKFDERVEQLKMSENFELTGANTFFIPVNQALTDGDENLQDVIDKQVVHGHILPNKVLFTRTAEGNNEEYPSFAFTDNLKVLISMEKVKNPEDDTDAFYVKSNTKSGDNAHKTGTVLAKIVHGNIPVKNGVVHLIDRPLMVVAASIMSYLSEEDGQLKLFYELMREHYNELSQQLAREKADLTLFAPSNAAFEHVNEDRFKAVKLNKDKLGKLLKLHIVPQRLTTDMIIDKSSRQIFQEETLSNRRKLYFAVNDSNPANPIVSLEGAGVNATITTQNIAAKNGVIHIIDRILGIPSETVHQKLKTDPMLSDTWTLSQQDEWNARLDLKNEKYTFFAPSNDAWDFIKREMPSAHKKLFMGEFSYHVKHILERHMIVGSDLNLDELALLTQENATVRGDIREKQMQMARGKIYFQAKIKKSFGDISLYSHKYYVEWNGIQAKVIRPDVECVNGVVHVIDQVIMMNRDVTINASPATFTAGHITTLCATFITIISTKILH</sequence>
<evidence type="ECO:0000259" key="2">
    <source>
        <dbReference type="PROSITE" id="PS50213"/>
    </source>
</evidence>
<comment type="caution">
    <text evidence="3">The sequence shown here is derived from an EMBL/GenBank/DDBJ whole genome shotgun (WGS) entry which is preliminary data.</text>
</comment>
<accession>A0AAV2PI97</accession>
<dbReference type="AlphaFoldDB" id="A0AAV2PI97"/>
<dbReference type="Gene3D" id="2.30.180.10">
    <property type="entry name" value="FAS1 domain"/>
    <property type="match status" value="4"/>
</dbReference>
<dbReference type="GO" id="GO:0050839">
    <property type="term" value="F:cell adhesion molecule binding"/>
    <property type="evidence" value="ECO:0007669"/>
    <property type="project" value="TreeGrafter"/>
</dbReference>
<dbReference type="EMBL" id="CAXKWB010000211">
    <property type="protein sequence ID" value="CAL4059847.1"/>
    <property type="molecule type" value="Genomic_DNA"/>
</dbReference>
<dbReference type="PANTHER" id="PTHR10900">
    <property type="entry name" value="PERIOSTIN-RELATED"/>
    <property type="match status" value="1"/>
</dbReference>
<keyword evidence="1" id="KW-0732">Signal</keyword>
<feature type="domain" description="FAS1" evidence="2">
    <location>
        <begin position="503"/>
        <end position="667"/>
    </location>
</feature>
<dbReference type="Proteomes" id="UP001497623">
    <property type="component" value="Unassembled WGS sequence"/>
</dbReference>
<feature type="signal peptide" evidence="1">
    <location>
        <begin position="1"/>
        <end position="20"/>
    </location>
</feature>
<dbReference type="InterPro" id="IPR050904">
    <property type="entry name" value="Adhesion/Biosynth-related"/>
</dbReference>
<protein>
    <recommendedName>
        <fullName evidence="2">FAS1 domain-containing protein</fullName>
    </recommendedName>
</protein>
<dbReference type="InterPro" id="IPR000782">
    <property type="entry name" value="FAS1_domain"/>
</dbReference>
<dbReference type="SMART" id="SM00554">
    <property type="entry name" value="FAS1"/>
    <property type="match status" value="4"/>
</dbReference>
<dbReference type="GO" id="GO:0030198">
    <property type="term" value="P:extracellular matrix organization"/>
    <property type="evidence" value="ECO:0007669"/>
    <property type="project" value="TreeGrafter"/>
</dbReference>
<evidence type="ECO:0000313" key="4">
    <source>
        <dbReference type="Proteomes" id="UP001497623"/>
    </source>
</evidence>
<dbReference type="GO" id="GO:0007155">
    <property type="term" value="P:cell adhesion"/>
    <property type="evidence" value="ECO:0007669"/>
    <property type="project" value="TreeGrafter"/>
</dbReference>